<keyword evidence="8 10" id="KW-0472">Membrane</keyword>
<dbReference type="OrthoDB" id="5296287at2759"/>
<dbReference type="PRINTS" id="PR00171">
    <property type="entry name" value="SUGRTRNSPORT"/>
</dbReference>
<dbReference type="InterPro" id="IPR005829">
    <property type="entry name" value="Sugar_transporter_CS"/>
</dbReference>
<keyword evidence="6" id="KW-0769">Symport</keyword>
<dbReference type="Pfam" id="PF00083">
    <property type="entry name" value="Sugar_tr"/>
    <property type="match status" value="1"/>
</dbReference>
<dbReference type="InterPro" id="IPR044778">
    <property type="entry name" value="MFS_STP/MST-like_plant"/>
</dbReference>
<gene>
    <name evidence="12" type="ORF">F3Y22_tig00110956pilonHSYRG00031</name>
</gene>
<evidence type="ECO:0000256" key="2">
    <source>
        <dbReference type="ARBA" id="ARBA00010992"/>
    </source>
</evidence>
<dbReference type="Proteomes" id="UP000436088">
    <property type="component" value="Unassembled WGS sequence"/>
</dbReference>
<evidence type="ECO:0000256" key="10">
    <source>
        <dbReference type="SAM" id="Phobius"/>
    </source>
</evidence>
<dbReference type="PANTHER" id="PTHR23500">
    <property type="entry name" value="SOLUTE CARRIER FAMILY 2, FACILITATED GLUCOSE TRANSPORTER"/>
    <property type="match status" value="1"/>
</dbReference>
<name>A0A6A2ZAX3_HIBSY</name>
<feature type="transmembrane region" description="Helical" evidence="10">
    <location>
        <begin position="450"/>
        <end position="471"/>
    </location>
</feature>
<organism evidence="12 13">
    <name type="scientific">Hibiscus syriacus</name>
    <name type="common">Rose of Sharon</name>
    <dbReference type="NCBI Taxonomy" id="106335"/>
    <lineage>
        <taxon>Eukaryota</taxon>
        <taxon>Viridiplantae</taxon>
        <taxon>Streptophyta</taxon>
        <taxon>Embryophyta</taxon>
        <taxon>Tracheophyta</taxon>
        <taxon>Spermatophyta</taxon>
        <taxon>Magnoliopsida</taxon>
        <taxon>eudicotyledons</taxon>
        <taxon>Gunneridae</taxon>
        <taxon>Pentapetalae</taxon>
        <taxon>rosids</taxon>
        <taxon>malvids</taxon>
        <taxon>Malvales</taxon>
        <taxon>Malvaceae</taxon>
        <taxon>Malvoideae</taxon>
        <taxon>Hibiscus</taxon>
    </lineage>
</organism>
<feature type="transmembrane region" description="Helical" evidence="10">
    <location>
        <begin position="420"/>
        <end position="444"/>
    </location>
</feature>
<comment type="similarity">
    <text evidence="2 9">Belongs to the major facilitator superfamily. Sugar transporter (TC 2.A.1.1) family.</text>
</comment>
<proteinExistence type="inferred from homology"/>
<feature type="transmembrane region" description="Helical" evidence="10">
    <location>
        <begin position="136"/>
        <end position="158"/>
    </location>
</feature>
<keyword evidence="4 12" id="KW-0762">Sugar transport</keyword>
<dbReference type="PANTHER" id="PTHR23500:SF511">
    <property type="entry name" value="SUGAR TRANSPORT PROTEIN 2"/>
    <property type="match status" value="1"/>
</dbReference>
<dbReference type="AlphaFoldDB" id="A0A6A2ZAX3"/>
<feature type="transmembrane region" description="Helical" evidence="10">
    <location>
        <begin position="317"/>
        <end position="337"/>
    </location>
</feature>
<dbReference type="GO" id="GO:0015293">
    <property type="term" value="F:symporter activity"/>
    <property type="evidence" value="ECO:0007669"/>
    <property type="project" value="UniProtKB-KW"/>
</dbReference>
<evidence type="ECO:0000256" key="9">
    <source>
        <dbReference type="RuleBase" id="RU003346"/>
    </source>
</evidence>
<feature type="transmembrane region" description="Helical" evidence="10">
    <location>
        <begin position="81"/>
        <end position="100"/>
    </location>
</feature>
<protein>
    <submittedName>
        <fullName evidence="12">Sugar transport protein 13</fullName>
    </submittedName>
</protein>
<evidence type="ECO:0000256" key="6">
    <source>
        <dbReference type="ARBA" id="ARBA00022847"/>
    </source>
</evidence>
<dbReference type="InterPro" id="IPR036259">
    <property type="entry name" value="MFS_trans_sf"/>
</dbReference>
<keyword evidence="5 10" id="KW-0812">Transmembrane</keyword>
<keyword evidence="3 9" id="KW-0813">Transport</keyword>
<feature type="transmembrane region" description="Helical" evidence="10">
    <location>
        <begin position="349"/>
        <end position="367"/>
    </location>
</feature>
<dbReference type="InterPro" id="IPR003663">
    <property type="entry name" value="Sugar/inositol_transpt"/>
</dbReference>
<dbReference type="PROSITE" id="PS00216">
    <property type="entry name" value="SUGAR_TRANSPORT_1"/>
    <property type="match status" value="1"/>
</dbReference>
<evidence type="ECO:0000313" key="13">
    <source>
        <dbReference type="Proteomes" id="UP000436088"/>
    </source>
</evidence>
<evidence type="ECO:0000256" key="1">
    <source>
        <dbReference type="ARBA" id="ARBA00004141"/>
    </source>
</evidence>
<dbReference type="GO" id="GO:0015145">
    <property type="term" value="F:monosaccharide transmembrane transporter activity"/>
    <property type="evidence" value="ECO:0007669"/>
    <property type="project" value="InterPro"/>
</dbReference>
<evidence type="ECO:0000256" key="8">
    <source>
        <dbReference type="ARBA" id="ARBA00023136"/>
    </source>
</evidence>
<dbReference type="CDD" id="cd17361">
    <property type="entry name" value="MFS_STP"/>
    <property type="match status" value="1"/>
</dbReference>
<sequence>MAGGVIATDSGSNQDFPAKLTGQVLICTVIAAFGGLMFGYDIGISGGVTGMDEFLMKFFPNVYIKKHHAHENNYCKFADEYLQLFTSSLYLAAIVASCAASFMCKKFGRKPTMQAASVFFFIGAILNLTAKKLGMLILGRLFLGAGVGCGNQAVPLFITEIAPPKYRGGLNVCFQLLITIGILIANLVNYFTSNIKPYGWRISLGGAAVPAIILLIGSFIIVETPASLIERGKKERGLKTLKRIRGVNNVEQEFEEIVRATEISNKIKHPFRELMKSRSVPPLICGTIIHVFQQFTGINVVMFYAPVLFQTMGFGSNASLLSAVITGTVNVLSTLIAVFSVDKAGRRKLLILGASICLIAQCVIGGLLKKYLTETSKVPNGTAKLVVGLICLYVNGFAWSWGPLGWLISSEVYPLETRSGGFFLAVATNMFCTFLIAQAFLSMLCTMQAYIYFFFAAWLVTMIVFVVAMLPETKGIPIDEMVERVWKKHWFWKRFYKSSDIERPKASIQLENQDRPSQ</sequence>
<feature type="transmembrane region" description="Helical" evidence="10">
    <location>
        <begin position="198"/>
        <end position="222"/>
    </location>
</feature>
<feature type="domain" description="Major facilitator superfamily (MFS) profile" evidence="11">
    <location>
        <begin position="27"/>
        <end position="474"/>
    </location>
</feature>
<evidence type="ECO:0000256" key="3">
    <source>
        <dbReference type="ARBA" id="ARBA00022448"/>
    </source>
</evidence>
<evidence type="ECO:0000256" key="5">
    <source>
        <dbReference type="ARBA" id="ARBA00022692"/>
    </source>
</evidence>
<evidence type="ECO:0000256" key="4">
    <source>
        <dbReference type="ARBA" id="ARBA00022597"/>
    </source>
</evidence>
<keyword evidence="13" id="KW-1185">Reference proteome</keyword>
<feature type="transmembrane region" description="Helical" evidence="10">
    <location>
        <begin position="20"/>
        <end position="40"/>
    </location>
</feature>
<keyword evidence="7 10" id="KW-1133">Transmembrane helix</keyword>
<evidence type="ECO:0000313" key="12">
    <source>
        <dbReference type="EMBL" id="KAE8688696.1"/>
    </source>
</evidence>
<dbReference type="InterPro" id="IPR020846">
    <property type="entry name" value="MFS_dom"/>
</dbReference>
<dbReference type="SUPFAM" id="SSF103473">
    <property type="entry name" value="MFS general substrate transporter"/>
    <property type="match status" value="1"/>
</dbReference>
<evidence type="ECO:0000259" key="11">
    <source>
        <dbReference type="PROSITE" id="PS50850"/>
    </source>
</evidence>
<dbReference type="EMBL" id="VEPZ02001181">
    <property type="protein sequence ID" value="KAE8688696.1"/>
    <property type="molecule type" value="Genomic_DNA"/>
</dbReference>
<feature type="transmembrane region" description="Helical" evidence="10">
    <location>
        <begin position="283"/>
        <end position="305"/>
    </location>
</feature>
<dbReference type="NCBIfam" id="TIGR00879">
    <property type="entry name" value="SP"/>
    <property type="match status" value="1"/>
</dbReference>
<dbReference type="Gene3D" id="1.20.1250.20">
    <property type="entry name" value="MFS general substrate transporter like domains"/>
    <property type="match status" value="1"/>
</dbReference>
<evidence type="ECO:0000256" key="7">
    <source>
        <dbReference type="ARBA" id="ARBA00022989"/>
    </source>
</evidence>
<dbReference type="GO" id="GO:0016020">
    <property type="term" value="C:membrane"/>
    <property type="evidence" value="ECO:0007669"/>
    <property type="project" value="UniProtKB-SubCell"/>
</dbReference>
<comment type="caution">
    <text evidence="12">The sequence shown here is derived from an EMBL/GenBank/DDBJ whole genome shotgun (WGS) entry which is preliminary data.</text>
</comment>
<accession>A0A6A2ZAX3</accession>
<dbReference type="PROSITE" id="PS00217">
    <property type="entry name" value="SUGAR_TRANSPORT_2"/>
    <property type="match status" value="1"/>
</dbReference>
<feature type="transmembrane region" description="Helical" evidence="10">
    <location>
        <begin position="387"/>
        <end position="408"/>
    </location>
</feature>
<feature type="transmembrane region" description="Helical" evidence="10">
    <location>
        <begin position="112"/>
        <end position="130"/>
    </location>
</feature>
<comment type="subcellular location">
    <subcellularLocation>
        <location evidence="1">Membrane</location>
        <topology evidence="1">Multi-pass membrane protein</topology>
    </subcellularLocation>
</comment>
<feature type="transmembrane region" description="Helical" evidence="10">
    <location>
        <begin position="170"/>
        <end position="192"/>
    </location>
</feature>
<dbReference type="FunFam" id="1.20.1250.20:FF:000002">
    <property type="entry name" value="Sugar transport protein 13"/>
    <property type="match status" value="1"/>
</dbReference>
<dbReference type="InterPro" id="IPR045262">
    <property type="entry name" value="STP/PLT_plant"/>
</dbReference>
<dbReference type="InterPro" id="IPR005828">
    <property type="entry name" value="MFS_sugar_transport-like"/>
</dbReference>
<reference evidence="12" key="1">
    <citation type="submission" date="2019-09" db="EMBL/GenBank/DDBJ databases">
        <title>Draft genome information of white flower Hibiscus syriacus.</title>
        <authorList>
            <person name="Kim Y.-M."/>
        </authorList>
    </citation>
    <scope>NUCLEOTIDE SEQUENCE [LARGE SCALE GENOMIC DNA]</scope>
    <source>
        <strain evidence="12">YM2019G1</strain>
    </source>
</reference>
<dbReference type="PROSITE" id="PS50850">
    <property type="entry name" value="MFS"/>
    <property type="match status" value="1"/>
</dbReference>